<reference evidence="5" key="1">
    <citation type="submission" date="2023-07" db="EMBL/GenBank/DDBJ databases">
        <title>30 novel species of actinomycetes from the DSMZ collection.</title>
        <authorList>
            <person name="Nouioui I."/>
        </authorList>
    </citation>
    <scope>NUCLEOTIDE SEQUENCE [LARGE SCALE GENOMIC DNA]</scope>
    <source>
        <strain evidence="5">DSM 41886</strain>
    </source>
</reference>
<sequence length="297" mass="31304">MTPPAGGTGYRVACAQLDPVLGDTAGNIARTCDAIRAAADAGARLVVLPEAVTSGYVFRDAAEAAAYAEPLDGGPAVTAWHRLAARLGLWIAGGVVERAPDGRVFNSAVLVGPAGRALTYRKVHLWNAERELYAPGDLGFPVADTPLGRIGLLICYDAWFPESLRSLALAGADLVCAVSDWVPVPDQVPGPPMANLLCVTGAHSNQLYIAAASRTGVERGQRFIGSSIVTDHTGRPLAGPAPRDTEALIHAHVDPVGTREARRTNPFNRPLHDRRPEAYRTCPPPNAPPAPQQTSEP</sequence>
<dbReference type="InterPro" id="IPR036526">
    <property type="entry name" value="C-N_Hydrolase_sf"/>
</dbReference>
<evidence type="ECO:0000313" key="4">
    <source>
        <dbReference type="EMBL" id="MDT0442445.1"/>
    </source>
</evidence>
<organism evidence="4 5">
    <name type="scientific">Streptomyces johnsoniae</name>
    <dbReference type="NCBI Taxonomy" id="3075532"/>
    <lineage>
        <taxon>Bacteria</taxon>
        <taxon>Bacillati</taxon>
        <taxon>Actinomycetota</taxon>
        <taxon>Actinomycetes</taxon>
        <taxon>Kitasatosporales</taxon>
        <taxon>Streptomycetaceae</taxon>
        <taxon>Streptomyces</taxon>
    </lineage>
</organism>
<dbReference type="SUPFAM" id="SSF56317">
    <property type="entry name" value="Carbon-nitrogen hydrolase"/>
    <property type="match status" value="1"/>
</dbReference>
<dbReference type="InterPro" id="IPR003010">
    <property type="entry name" value="C-N_Hydrolase"/>
</dbReference>
<comment type="caution">
    <text evidence="4">The sequence shown here is derived from an EMBL/GenBank/DDBJ whole genome shotgun (WGS) entry which is preliminary data.</text>
</comment>
<dbReference type="PROSITE" id="PS50263">
    <property type="entry name" value="CN_HYDROLASE"/>
    <property type="match status" value="1"/>
</dbReference>
<dbReference type="InterPro" id="IPR050345">
    <property type="entry name" value="Aliph_Amidase/BUP"/>
</dbReference>
<dbReference type="RefSeq" id="WP_311616873.1">
    <property type="nucleotide sequence ID" value="NZ_JAVREV010000003.1"/>
</dbReference>
<keyword evidence="5" id="KW-1185">Reference proteome</keyword>
<dbReference type="PANTHER" id="PTHR43674">
    <property type="entry name" value="NITRILASE C965.09-RELATED"/>
    <property type="match status" value="1"/>
</dbReference>
<dbReference type="Pfam" id="PF00795">
    <property type="entry name" value="CN_hydrolase"/>
    <property type="match status" value="1"/>
</dbReference>
<dbReference type="Proteomes" id="UP001183615">
    <property type="component" value="Unassembled WGS sequence"/>
</dbReference>
<protein>
    <submittedName>
        <fullName evidence="4">Nitrilase-related carbon-nitrogen hydrolase</fullName>
    </submittedName>
</protein>
<evidence type="ECO:0000259" key="3">
    <source>
        <dbReference type="PROSITE" id="PS50263"/>
    </source>
</evidence>
<evidence type="ECO:0000256" key="2">
    <source>
        <dbReference type="SAM" id="MobiDB-lite"/>
    </source>
</evidence>
<dbReference type="PANTHER" id="PTHR43674:SF2">
    <property type="entry name" value="BETA-UREIDOPROPIONASE"/>
    <property type="match status" value="1"/>
</dbReference>
<name>A0ABU2S2Y3_9ACTN</name>
<gene>
    <name evidence="4" type="ORF">RM779_07530</name>
</gene>
<dbReference type="GO" id="GO:0016787">
    <property type="term" value="F:hydrolase activity"/>
    <property type="evidence" value="ECO:0007669"/>
    <property type="project" value="UniProtKB-KW"/>
</dbReference>
<proteinExistence type="predicted"/>
<keyword evidence="1 4" id="KW-0378">Hydrolase</keyword>
<evidence type="ECO:0000256" key="1">
    <source>
        <dbReference type="ARBA" id="ARBA00022801"/>
    </source>
</evidence>
<feature type="compositionally biased region" description="Pro residues" evidence="2">
    <location>
        <begin position="282"/>
        <end position="291"/>
    </location>
</feature>
<feature type="domain" description="CN hydrolase" evidence="3">
    <location>
        <begin position="10"/>
        <end position="255"/>
    </location>
</feature>
<accession>A0ABU2S2Y3</accession>
<dbReference type="Gene3D" id="3.60.110.10">
    <property type="entry name" value="Carbon-nitrogen hydrolase"/>
    <property type="match status" value="1"/>
</dbReference>
<dbReference type="EMBL" id="JAVREV010000003">
    <property type="protein sequence ID" value="MDT0442445.1"/>
    <property type="molecule type" value="Genomic_DNA"/>
</dbReference>
<evidence type="ECO:0000313" key="5">
    <source>
        <dbReference type="Proteomes" id="UP001183615"/>
    </source>
</evidence>
<feature type="region of interest" description="Disordered" evidence="2">
    <location>
        <begin position="256"/>
        <end position="297"/>
    </location>
</feature>